<evidence type="ECO:0000256" key="1">
    <source>
        <dbReference type="ARBA" id="ARBA00022737"/>
    </source>
</evidence>
<dbReference type="Proteomes" id="UP000005426">
    <property type="component" value="Unassembled WGS sequence"/>
</dbReference>
<keyword evidence="1" id="KW-0677">Repeat</keyword>
<dbReference type="STRING" id="452589.G9P1G4"/>
<dbReference type="EMBL" id="ABDG02000026">
    <property type="protein sequence ID" value="EHK42517.1"/>
    <property type="molecule type" value="Genomic_DNA"/>
</dbReference>
<keyword evidence="2 3" id="KW-0040">ANK repeat</keyword>
<accession>G9P1G4</accession>
<dbReference type="SUPFAM" id="SSF48403">
    <property type="entry name" value="Ankyrin repeat"/>
    <property type="match status" value="1"/>
</dbReference>
<dbReference type="PANTHER" id="PTHR46680:SF3">
    <property type="entry name" value="NF-KAPPA-B INHIBITOR CACTUS"/>
    <property type="match status" value="1"/>
</dbReference>
<dbReference type="PRINTS" id="PR01415">
    <property type="entry name" value="ANKYRIN"/>
</dbReference>
<dbReference type="InterPro" id="IPR051070">
    <property type="entry name" value="NF-kappa-B_inhibitor"/>
</dbReference>
<feature type="repeat" description="ANK" evidence="3">
    <location>
        <begin position="150"/>
        <end position="182"/>
    </location>
</feature>
<dbReference type="InterPro" id="IPR036770">
    <property type="entry name" value="Ankyrin_rpt-contain_sf"/>
</dbReference>
<dbReference type="PROSITE" id="PS50088">
    <property type="entry name" value="ANK_REPEAT"/>
    <property type="match status" value="5"/>
</dbReference>
<dbReference type="AlphaFoldDB" id="G9P1G4"/>
<dbReference type="PANTHER" id="PTHR46680">
    <property type="entry name" value="NF-KAPPA-B INHIBITOR ALPHA"/>
    <property type="match status" value="1"/>
</dbReference>
<dbReference type="Gene3D" id="1.25.40.20">
    <property type="entry name" value="Ankyrin repeat-containing domain"/>
    <property type="match status" value="3"/>
</dbReference>
<feature type="repeat" description="ANK" evidence="3">
    <location>
        <begin position="80"/>
        <end position="112"/>
    </location>
</feature>
<dbReference type="HOGENOM" id="CLU_000134_18_0_1"/>
<dbReference type="eggNOG" id="KOG4177">
    <property type="taxonomic scope" value="Eukaryota"/>
</dbReference>
<protein>
    <submittedName>
        <fullName evidence="4">Uncharacterized protein</fullName>
    </submittedName>
</protein>
<proteinExistence type="predicted"/>
<feature type="repeat" description="ANK" evidence="3">
    <location>
        <begin position="117"/>
        <end position="149"/>
    </location>
</feature>
<feature type="repeat" description="ANK" evidence="3">
    <location>
        <begin position="186"/>
        <end position="218"/>
    </location>
</feature>
<keyword evidence="5" id="KW-1185">Reference proteome</keyword>
<dbReference type="GO" id="GO:0051059">
    <property type="term" value="F:NF-kappaB binding"/>
    <property type="evidence" value="ECO:0007669"/>
    <property type="project" value="TreeGrafter"/>
</dbReference>
<dbReference type="SMART" id="SM00248">
    <property type="entry name" value="ANK"/>
    <property type="match status" value="7"/>
</dbReference>
<feature type="non-terminal residue" evidence="4">
    <location>
        <position position="267"/>
    </location>
</feature>
<dbReference type="OrthoDB" id="4900387at2759"/>
<evidence type="ECO:0000313" key="5">
    <source>
        <dbReference type="Proteomes" id="UP000005426"/>
    </source>
</evidence>
<dbReference type="GO" id="GO:0071356">
    <property type="term" value="P:cellular response to tumor necrosis factor"/>
    <property type="evidence" value="ECO:0007669"/>
    <property type="project" value="TreeGrafter"/>
</dbReference>
<reference evidence="4 5" key="1">
    <citation type="journal article" date="2011" name="Genome Biol.">
        <title>Comparative genome sequence analysis underscores mycoparasitism as the ancestral life style of Trichoderma.</title>
        <authorList>
            <person name="Kubicek C.P."/>
            <person name="Herrera-Estrella A."/>
            <person name="Seidl-Seiboth V."/>
            <person name="Martinez D.A."/>
            <person name="Druzhinina I.S."/>
            <person name="Thon M."/>
            <person name="Zeilinger S."/>
            <person name="Casas-Flores S."/>
            <person name="Horwitz B.A."/>
            <person name="Mukherjee P.K."/>
            <person name="Mukherjee M."/>
            <person name="Kredics L."/>
            <person name="Alcaraz L.D."/>
            <person name="Aerts A."/>
            <person name="Antal Z."/>
            <person name="Atanasova L."/>
            <person name="Cervantes-Badillo M.G."/>
            <person name="Challacombe J."/>
            <person name="Chertkov O."/>
            <person name="McCluskey K."/>
            <person name="Coulpier F."/>
            <person name="Deshpande N."/>
            <person name="von Doehren H."/>
            <person name="Ebbole D.J."/>
            <person name="Esquivel-Naranjo E.U."/>
            <person name="Fekete E."/>
            <person name="Flipphi M."/>
            <person name="Glaser F."/>
            <person name="Gomez-Rodriguez E.Y."/>
            <person name="Gruber S."/>
            <person name="Han C."/>
            <person name="Henrissat B."/>
            <person name="Hermosa R."/>
            <person name="Hernandez-Onate M."/>
            <person name="Karaffa L."/>
            <person name="Kosti I."/>
            <person name="Le Crom S."/>
            <person name="Lindquist E."/>
            <person name="Lucas S."/>
            <person name="Luebeck M."/>
            <person name="Luebeck P.S."/>
            <person name="Margeot A."/>
            <person name="Metz B."/>
            <person name="Misra M."/>
            <person name="Nevalainen H."/>
            <person name="Omann M."/>
            <person name="Packer N."/>
            <person name="Perrone G."/>
            <person name="Uresti-Rivera E.E."/>
            <person name="Salamov A."/>
            <person name="Schmoll M."/>
            <person name="Seiboth B."/>
            <person name="Shapiro H."/>
            <person name="Sukno S."/>
            <person name="Tamayo-Ramos J.A."/>
            <person name="Tisch D."/>
            <person name="Wiest A."/>
            <person name="Wilkinson H.H."/>
            <person name="Zhang M."/>
            <person name="Coutinho P.M."/>
            <person name="Kenerley C.M."/>
            <person name="Monte E."/>
            <person name="Baker S.E."/>
            <person name="Grigoriev I.V."/>
        </authorList>
    </citation>
    <scope>NUCLEOTIDE SEQUENCE [LARGE SCALE GENOMIC DNA]</scope>
    <source>
        <strain evidence="5">ATCC 20476 / IMI 206040</strain>
    </source>
</reference>
<name>G9P1G4_HYPAI</name>
<evidence type="ECO:0000256" key="2">
    <source>
        <dbReference type="ARBA" id="ARBA00023043"/>
    </source>
</evidence>
<gene>
    <name evidence="4" type="ORF">TRIATDRAFT_203737</name>
</gene>
<evidence type="ECO:0000313" key="4">
    <source>
        <dbReference type="EMBL" id="EHK42517.1"/>
    </source>
</evidence>
<feature type="repeat" description="ANK" evidence="3">
    <location>
        <begin position="47"/>
        <end position="79"/>
    </location>
</feature>
<sequence length="267" mass="29467">MDSFHLRILIERSTLDENLLNIAASKGYTEIVRILLPRFDPNVKNAKAQTPLHVAVSNKHRDVIRFLLESGADPNVPDSDRKTPLHTAAKKRLYEIVKDLLRSGGDLNADLTLRDSSNRTPLLIAASLGNAEIFEVLLEQGADLDSQDEEGKTALHLALEAGNLALTKRLIELFKDKSLLDVQDSSGKTSLYQAAYSGMKLVIELLLEAGADVNIRSKAGKLPLHEGTDNHDITLLLAEAKSDLNAEDEDGWTPLMLCVYWEHLDAI</sequence>
<dbReference type="InterPro" id="IPR002110">
    <property type="entry name" value="Ankyrin_rpt"/>
</dbReference>
<evidence type="ECO:0000256" key="3">
    <source>
        <dbReference type="PROSITE-ProRule" id="PRU00023"/>
    </source>
</evidence>
<dbReference type="OMA" id="MSAVICD"/>
<comment type="caution">
    <text evidence="4">The sequence shown here is derived from an EMBL/GenBank/DDBJ whole genome shotgun (WGS) entry which is preliminary data.</text>
</comment>
<organism evidence="4 5">
    <name type="scientific">Hypocrea atroviridis (strain ATCC 20476 / IMI 206040)</name>
    <name type="common">Trichoderma atroviride</name>
    <dbReference type="NCBI Taxonomy" id="452589"/>
    <lineage>
        <taxon>Eukaryota</taxon>
        <taxon>Fungi</taxon>
        <taxon>Dikarya</taxon>
        <taxon>Ascomycota</taxon>
        <taxon>Pezizomycotina</taxon>
        <taxon>Sordariomycetes</taxon>
        <taxon>Hypocreomycetidae</taxon>
        <taxon>Hypocreales</taxon>
        <taxon>Hypocreaceae</taxon>
        <taxon>Trichoderma</taxon>
    </lineage>
</organism>
<dbReference type="GO" id="GO:0005829">
    <property type="term" value="C:cytosol"/>
    <property type="evidence" value="ECO:0007669"/>
    <property type="project" value="TreeGrafter"/>
</dbReference>
<dbReference type="PROSITE" id="PS50297">
    <property type="entry name" value="ANK_REP_REGION"/>
    <property type="match status" value="5"/>
</dbReference>
<dbReference type="Pfam" id="PF12796">
    <property type="entry name" value="Ank_2"/>
    <property type="match status" value="2"/>
</dbReference>